<dbReference type="InterPro" id="IPR036423">
    <property type="entry name" value="SOD-like_Cu/Zn_dom_sf"/>
</dbReference>
<protein>
    <recommendedName>
        <fullName evidence="4">CHRD domain-containing protein</fullName>
    </recommendedName>
</protein>
<dbReference type="EMBL" id="CP011209">
    <property type="protein sequence ID" value="AKM78440.1"/>
    <property type="molecule type" value="Genomic_DNA"/>
</dbReference>
<evidence type="ECO:0008006" key="4">
    <source>
        <dbReference type="Google" id="ProtNLM"/>
    </source>
</evidence>
<proteinExistence type="inferred from homology"/>
<comment type="similarity">
    <text evidence="1">Belongs to the Cu-Zn superoxide dismutase family.</text>
</comment>
<evidence type="ECO:0000313" key="3">
    <source>
        <dbReference type="Proteomes" id="UP000035656"/>
    </source>
</evidence>
<dbReference type="AlphaFoldDB" id="A0A0G4ASZ3"/>
<sequence>MDKKMVMFGTLVLIAIAIGGYGASQAFRRGTTAPEISVPAPQAQAMVVVLDSQNGSGQMGTATLTATNGKTQVVLKLTGGPEGVVQPAHIHTGTCASIGQVVYPLTFPVDGESTTILDVPMTKLLGGLPLAINVHKSPQEAGIYYACGDIAR</sequence>
<gene>
    <name evidence="2" type="ORF">UX70_C0001G0729</name>
</gene>
<dbReference type="Proteomes" id="UP000035656">
    <property type="component" value="Chromosome"/>
</dbReference>
<dbReference type="GO" id="GO:0006801">
    <property type="term" value="P:superoxide metabolic process"/>
    <property type="evidence" value="ECO:0007669"/>
    <property type="project" value="InterPro"/>
</dbReference>
<dbReference type="STRING" id="1619007.UX70_C0001G0729"/>
<accession>A0A0G4ASZ3</accession>
<evidence type="ECO:0000313" key="2">
    <source>
        <dbReference type="EMBL" id="AKM78440.1"/>
    </source>
</evidence>
<dbReference type="SUPFAM" id="SSF49329">
    <property type="entry name" value="Cu,Zn superoxide dismutase-like"/>
    <property type="match status" value="1"/>
</dbReference>
<dbReference type="GO" id="GO:0046872">
    <property type="term" value="F:metal ion binding"/>
    <property type="evidence" value="ECO:0007669"/>
    <property type="project" value="InterPro"/>
</dbReference>
<organism evidence="2 3">
    <name type="scientific">Candidatus Wolfebacteria bacterium GW2011_GWB1_47_1</name>
    <dbReference type="NCBI Taxonomy" id="1619007"/>
    <lineage>
        <taxon>Bacteria</taxon>
        <taxon>Candidatus Wolfeibacteriota</taxon>
    </lineage>
</organism>
<evidence type="ECO:0000256" key="1">
    <source>
        <dbReference type="ARBA" id="ARBA00010457"/>
    </source>
</evidence>
<reference evidence="2 3" key="1">
    <citation type="journal article" date="2015" name="Nature">
        <title>rRNA introns, odd ribosomes, and small enigmatic genomes across a large radiation of phyla.</title>
        <authorList>
            <person name="Brown C.T."/>
            <person name="Hug L.A."/>
            <person name="Thomas B.C."/>
            <person name="Sharon I."/>
            <person name="Castelle C.J."/>
            <person name="Singh A."/>
            <person name="Wilkins M.J."/>
            <person name="Williams K.H."/>
            <person name="Banfield J.F."/>
        </authorList>
    </citation>
    <scope>NUCLEOTIDE SEQUENCE [LARGE SCALE GENOMIC DNA]</scope>
</reference>
<dbReference type="KEGG" id="pwo:UX70_C0001G0729"/>
<name>A0A0G4ASZ3_9BACT</name>